<keyword evidence="3" id="KW-1185">Reference proteome</keyword>
<dbReference type="PANTHER" id="PTHR34411">
    <property type="entry name" value="DUF6748 DOMAIN-CONTAINING PROTEIN-RELATED"/>
    <property type="match status" value="1"/>
</dbReference>
<dbReference type="Proteomes" id="UP000695562">
    <property type="component" value="Unassembled WGS sequence"/>
</dbReference>
<keyword evidence="1" id="KW-0732">Signal</keyword>
<feature type="chain" id="PRO_5035293084" evidence="1">
    <location>
        <begin position="19"/>
        <end position="296"/>
    </location>
</feature>
<evidence type="ECO:0000256" key="1">
    <source>
        <dbReference type="SAM" id="SignalP"/>
    </source>
</evidence>
<gene>
    <name evidence="2" type="ORF">CYY_000329</name>
</gene>
<protein>
    <submittedName>
        <fullName evidence="2">Uncharacterized protein</fullName>
    </submittedName>
</protein>
<dbReference type="InterPro" id="IPR040405">
    <property type="entry name" value="DDB_G0275255-like"/>
</dbReference>
<reference evidence="2" key="1">
    <citation type="submission" date="2020-01" db="EMBL/GenBank/DDBJ databases">
        <title>Development of genomics and gene disruption for Polysphondylium violaceum indicates a role for the polyketide synthase stlB in stalk morphogenesis.</title>
        <authorList>
            <person name="Narita B."/>
            <person name="Kawabe Y."/>
            <person name="Kin K."/>
            <person name="Saito T."/>
            <person name="Gibbs R."/>
            <person name="Kuspa A."/>
            <person name="Muzny D."/>
            <person name="Queller D."/>
            <person name="Richards S."/>
            <person name="Strassman J."/>
            <person name="Sucgang R."/>
            <person name="Worley K."/>
            <person name="Schaap P."/>
        </authorList>
    </citation>
    <scope>NUCLEOTIDE SEQUENCE</scope>
    <source>
        <strain evidence="2">QSvi11</strain>
    </source>
</reference>
<accession>A0A8J4V2H9</accession>
<dbReference type="AlphaFoldDB" id="A0A8J4V2H9"/>
<name>A0A8J4V2H9_9MYCE</name>
<evidence type="ECO:0000313" key="2">
    <source>
        <dbReference type="EMBL" id="KAF2078345.1"/>
    </source>
</evidence>
<evidence type="ECO:0000313" key="3">
    <source>
        <dbReference type="Proteomes" id="UP000695562"/>
    </source>
</evidence>
<comment type="caution">
    <text evidence="2">The sequence shown here is derived from an EMBL/GenBank/DDBJ whole genome shotgun (WGS) entry which is preliminary data.</text>
</comment>
<proteinExistence type="predicted"/>
<organism evidence="2 3">
    <name type="scientific">Polysphondylium violaceum</name>
    <dbReference type="NCBI Taxonomy" id="133409"/>
    <lineage>
        <taxon>Eukaryota</taxon>
        <taxon>Amoebozoa</taxon>
        <taxon>Evosea</taxon>
        <taxon>Eumycetozoa</taxon>
        <taxon>Dictyostelia</taxon>
        <taxon>Dictyosteliales</taxon>
        <taxon>Dictyosteliaceae</taxon>
        <taxon>Polysphondylium</taxon>
    </lineage>
</organism>
<feature type="signal peptide" evidence="1">
    <location>
        <begin position="1"/>
        <end position="18"/>
    </location>
</feature>
<dbReference type="EMBL" id="AJWJ01000006">
    <property type="protein sequence ID" value="KAF2078345.1"/>
    <property type="molecule type" value="Genomic_DNA"/>
</dbReference>
<sequence>MFKLSVLLFVIYIGCCVSSFTYRKDDVYTFRKDTTRGVFPFVGGYHVKVAGGGKDVKNDEYYVANYEFDHFIEQEQIDQYLFKGRIVRYLAVKYDTFEITDAYRLMPNTDQNNNNNDNTLYFITNNNLVTEYYNVNREHAVKNITEPYSKQITSLHMDWFLKQLYFNLVYGKFENDYFLVQKLYIRVDVNCGRNVGQWCPENKIPTYRYDDNQCVRNTGCVKPLPINCQKPNNVVCKQGFTKTGFPSHPNGCQIDYCFPSFLFTNQTAPSSFTPTQPTREEWARMRQQFQNNRRYY</sequence>